<dbReference type="RefSeq" id="WP_107864886.1">
    <property type="nucleotide sequence ID" value="NZ_QAON01000003.1"/>
</dbReference>
<feature type="compositionally biased region" description="Polar residues" evidence="1">
    <location>
        <begin position="87"/>
        <end position="118"/>
    </location>
</feature>
<dbReference type="EMBL" id="QAON01000003">
    <property type="protein sequence ID" value="PTQ90447.1"/>
    <property type="molecule type" value="Genomic_DNA"/>
</dbReference>
<evidence type="ECO:0000256" key="1">
    <source>
        <dbReference type="SAM" id="MobiDB-lite"/>
    </source>
</evidence>
<accession>A0A2T5J1Z2</accession>
<protein>
    <submittedName>
        <fullName evidence="3">Uncharacterized protein DUF3570</fullName>
    </submittedName>
</protein>
<evidence type="ECO:0000313" key="4">
    <source>
        <dbReference type="Proteomes" id="UP000244223"/>
    </source>
</evidence>
<dbReference type="OrthoDB" id="5450709at2"/>
<dbReference type="AlphaFoldDB" id="A0A2T5J1Z2"/>
<keyword evidence="4" id="KW-1185">Reference proteome</keyword>
<keyword evidence="2" id="KW-0732">Signal</keyword>
<name>A0A2T5J1Z2_9GAMM</name>
<feature type="region of interest" description="Disordered" evidence="1">
    <location>
        <begin position="87"/>
        <end position="121"/>
    </location>
</feature>
<evidence type="ECO:0000256" key="2">
    <source>
        <dbReference type="SAM" id="SignalP"/>
    </source>
</evidence>
<feature type="signal peptide" evidence="2">
    <location>
        <begin position="1"/>
        <end position="31"/>
    </location>
</feature>
<gene>
    <name evidence="3" type="ORF">C8N29_103200</name>
</gene>
<dbReference type="Proteomes" id="UP000244223">
    <property type="component" value="Unassembled WGS sequence"/>
</dbReference>
<proteinExistence type="predicted"/>
<feature type="chain" id="PRO_5015499358" evidence="2">
    <location>
        <begin position="32"/>
        <end position="423"/>
    </location>
</feature>
<dbReference type="InterPro" id="IPR021953">
    <property type="entry name" value="DUF3570"/>
</dbReference>
<dbReference type="Pfam" id="PF12094">
    <property type="entry name" value="DUF3570"/>
    <property type="match status" value="1"/>
</dbReference>
<reference evidence="3 4" key="1">
    <citation type="submission" date="2018-04" db="EMBL/GenBank/DDBJ databases">
        <title>Genomic Encyclopedia of Archaeal and Bacterial Type Strains, Phase II (KMG-II): from individual species to whole genera.</title>
        <authorList>
            <person name="Goeker M."/>
        </authorList>
    </citation>
    <scope>NUCLEOTIDE SEQUENCE [LARGE SCALE GENOMIC DNA]</scope>
    <source>
        <strain evidence="3 4">DSM 5822</strain>
    </source>
</reference>
<evidence type="ECO:0000313" key="3">
    <source>
        <dbReference type="EMBL" id="PTQ90447.1"/>
    </source>
</evidence>
<sequence length="423" mass="46538">MQLTAKKAQSMRAALAAASCGLLGLSGAVSAADTVSDKAWQVDTAVLYYKEDNGRVSAAEPIVNFKKDYGDERILNLKVTLDSLTGASPNGATSSSQPQTFTGPSGNKAYTTAPNSQPLDGEFKDTRAAVHANWEQPLGEDYKASIGGGISSEFDFKSLSLNGAISKDINNKNTTLSAGLNLELDSLNPVGGKPTAFSAMTANSKEGNDNKTVIDALFGVTQVINRKTIMQWNYSLSTSSGYHTDPYKVLSLVDGTTGFATDYLYENRPDSRTRHSLFWQTKYHLTEDVIDVSYRFMTDDWGINSHTLDLRYRYELGNDSYLEPHLRFYTQSAADFYRYFLVHGQALPEFASADPRLGEFDATTFGIKYGKKLSKDREFSVRVEQYSQSGNSSPSEAIGQLKTQNLFPDLNALVVQFGYSFKF</sequence>
<comment type="caution">
    <text evidence="3">The sequence shown here is derived from an EMBL/GenBank/DDBJ whole genome shotgun (WGS) entry which is preliminary data.</text>
</comment>
<organism evidence="3 4">
    <name type="scientific">Agitococcus lubricus</name>
    <dbReference type="NCBI Taxonomy" id="1077255"/>
    <lineage>
        <taxon>Bacteria</taxon>
        <taxon>Pseudomonadati</taxon>
        <taxon>Pseudomonadota</taxon>
        <taxon>Gammaproteobacteria</taxon>
        <taxon>Moraxellales</taxon>
        <taxon>Moraxellaceae</taxon>
        <taxon>Agitococcus</taxon>
    </lineage>
</organism>